<comment type="caution">
    <text evidence="1">The sequence shown here is derived from an EMBL/GenBank/DDBJ whole genome shotgun (WGS) entry which is preliminary data.</text>
</comment>
<organism evidence="1 2">
    <name type="scientific">Hirundo rustica rustica</name>
    <dbReference type="NCBI Taxonomy" id="333673"/>
    <lineage>
        <taxon>Eukaryota</taxon>
        <taxon>Metazoa</taxon>
        <taxon>Chordata</taxon>
        <taxon>Craniata</taxon>
        <taxon>Vertebrata</taxon>
        <taxon>Euteleostomi</taxon>
        <taxon>Archelosauria</taxon>
        <taxon>Archosauria</taxon>
        <taxon>Dinosauria</taxon>
        <taxon>Saurischia</taxon>
        <taxon>Theropoda</taxon>
        <taxon>Coelurosauria</taxon>
        <taxon>Aves</taxon>
        <taxon>Neognathae</taxon>
        <taxon>Neoaves</taxon>
        <taxon>Telluraves</taxon>
        <taxon>Australaves</taxon>
        <taxon>Passeriformes</taxon>
        <taxon>Sylvioidea</taxon>
        <taxon>Hirundinidae</taxon>
        <taxon>Hirundo</taxon>
    </lineage>
</organism>
<evidence type="ECO:0000313" key="2">
    <source>
        <dbReference type="Proteomes" id="UP000269221"/>
    </source>
</evidence>
<evidence type="ECO:0000313" key="1">
    <source>
        <dbReference type="EMBL" id="RMC16017.1"/>
    </source>
</evidence>
<dbReference type="EMBL" id="QRBI01000104">
    <property type="protein sequence ID" value="RMC16017.1"/>
    <property type="molecule type" value="Genomic_DNA"/>
</dbReference>
<sequence>MMTPPPSWQPIPITLSEKNFILMPNLNVPWHSLKLCPLVSSLVTWEKRLTPTWMQPSFKLLYRVIRSLLNLFFSKLNTPAHSAAPHRICVPDPSPALVPFSGHTPASQYPSDRNYGSWLNHCYEGVMAIMAKLYKEATATKALPSLKMPPKGNLGL</sequence>
<reference evidence="1 2" key="1">
    <citation type="submission" date="2018-07" db="EMBL/GenBank/DDBJ databases">
        <title>A high quality draft genome assembly of the barn swallow (H. rustica rustica).</title>
        <authorList>
            <person name="Formenti G."/>
            <person name="Chiara M."/>
            <person name="Poveda L."/>
            <person name="Francoijs K.-J."/>
            <person name="Bonisoli-Alquati A."/>
            <person name="Canova L."/>
            <person name="Gianfranceschi L."/>
            <person name="Horner D.S."/>
            <person name="Saino N."/>
        </authorList>
    </citation>
    <scope>NUCLEOTIDE SEQUENCE [LARGE SCALE GENOMIC DNA]</scope>
    <source>
        <strain evidence="1">Chelidonia</strain>
        <tissue evidence="1">Blood</tissue>
    </source>
</reference>
<keyword evidence="2" id="KW-1185">Reference proteome</keyword>
<protein>
    <submittedName>
        <fullName evidence="1">Uncharacterized protein</fullName>
    </submittedName>
</protein>
<dbReference type="Proteomes" id="UP000269221">
    <property type="component" value="Unassembled WGS sequence"/>
</dbReference>
<name>A0A3M0L9U4_HIRRU</name>
<dbReference type="AlphaFoldDB" id="A0A3M0L9U4"/>
<gene>
    <name evidence="1" type="ORF">DUI87_08224</name>
</gene>
<accession>A0A3M0L9U4</accession>
<proteinExistence type="predicted"/>